<organism evidence="5 6">
    <name type="scientific">Chrysodeixis includens</name>
    <name type="common">Soybean looper</name>
    <name type="synonym">Pseudoplusia includens</name>
    <dbReference type="NCBI Taxonomy" id="689277"/>
    <lineage>
        <taxon>Eukaryota</taxon>
        <taxon>Metazoa</taxon>
        <taxon>Ecdysozoa</taxon>
        <taxon>Arthropoda</taxon>
        <taxon>Hexapoda</taxon>
        <taxon>Insecta</taxon>
        <taxon>Pterygota</taxon>
        <taxon>Neoptera</taxon>
        <taxon>Endopterygota</taxon>
        <taxon>Lepidoptera</taxon>
        <taxon>Glossata</taxon>
        <taxon>Ditrysia</taxon>
        <taxon>Noctuoidea</taxon>
        <taxon>Noctuidae</taxon>
        <taxon>Plusiinae</taxon>
        <taxon>Chrysodeixis</taxon>
    </lineage>
</organism>
<proteinExistence type="predicted"/>
<keyword evidence="2" id="KW-0863">Zinc-finger</keyword>
<evidence type="ECO:0000256" key="3">
    <source>
        <dbReference type="ARBA" id="ARBA00022833"/>
    </source>
</evidence>
<reference evidence="5" key="1">
    <citation type="submission" date="2021-12" db="EMBL/GenBank/DDBJ databases">
        <authorList>
            <person name="King R."/>
        </authorList>
    </citation>
    <scope>NUCLEOTIDE SEQUENCE</scope>
</reference>
<dbReference type="AlphaFoldDB" id="A0A9N8L227"/>
<dbReference type="Gene3D" id="2.20.25.240">
    <property type="match status" value="3"/>
</dbReference>
<evidence type="ECO:0000256" key="1">
    <source>
        <dbReference type="ARBA" id="ARBA00022723"/>
    </source>
</evidence>
<dbReference type="GO" id="GO:0008270">
    <property type="term" value="F:zinc ion binding"/>
    <property type="evidence" value="ECO:0007669"/>
    <property type="project" value="UniProtKB-KW"/>
</dbReference>
<dbReference type="OrthoDB" id="6159439at2759"/>
<accession>A0A9N8L227</accession>
<name>A0A9N8L227_CHRIL</name>
<dbReference type="Pfam" id="PF04500">
    <property type="entry name" value="FLYWCH"/>
    <property type="match status" value="2"/>
</dbReference>
<evidence type="ECO:0000313" key="5">
    <source>
        <dbReference type="EMBL" id="CAD0200279.1"/>
    </source>
</evidence>
<feature type="domain" description="FLYWCH-type" evidence="4">
    <location>
        <begin position="173"/>
        <end position="235"/>
    </location>
</feature>
<evidence type="ECO:0000259" key="4">
    <source>
        <dbReference type="Pfam" id="PF04500"/>
    </source>
</evidence>
<dbReference type="Proteomes" id="UP001154114">
    <property type="component" value="Chromosome 12"/>
</dbReference>
<protein>
    <recommendedName>
        <fullName evidence="4">FLYWCH-type domain-containing protein</fullName>
    </recommendedName>
</protein>
<evidence type="ECO:0000313" key="6">
    <source>
        <dbReference type="Proteomes" id="UP001154114"/>
    </source>
</evidence>
<feature type="domain" description="FLYWCH-type" evidence="4">
    <location>
        <begin position="42"/>
        <end position="82"/>
    </location>
</feature>
<dbReference type="InterPro" id="IPR007588">
    <property type="entry name" value="Znf_FLYWCH"/>
</dbReference>
<dbReference type="EMBL" id="LR824015">
    <property type="protein sequence ID" value="CAD0200279.1"/>
    <property type="molecule type" value="Genomic_DNA"/>
</dbReference>
<keyword evidence="6" id="KW-1185">Reference proteome</keyword>
<sequence>MRGHRYNKQSGPTDNAMSGRTRWRCARRYYGCKAAALLSTLIESRKGYSALIYQGYRYNKESRATASTMYGRTRWRCVRRNNGESVLQGVQVYGQPLEDQDTLEMYPQEPRLPHGRAAESTATSLLFTTSKQGRPVLIYQGNRFNKEYSAKVKPTNARTRWRCVRKNRGCRAFVTSRKGKPMVQIGGHRYYRHSSRRVGGGGPQLWVCVKWSAGCRCSIKTFDGDVIVVNGSHTHDLLKPRYQYEC</sequence>
<keyword evidence="1" id="KW-0479">Metal-binding</keyword>
<evidence type="ECO:0000256" key="2">
    <source>
        <dbReference type="ARBA" id="ARBA00022771"/>
    </source>
</evidence>
<keyword evidence="3" id="KW-0862">Zinc</keyword>
<gene>
    <name evidence="5" type="ORF">CINC_LOCUS1966</name>
</gene>